<dbReference type="InterPro" id="IPR044004">
    <property type="entry name" value="TSP1_spondin_dom"/>
</dbReference>
<protein>
    <submittedName>
        <fullName evidence="7">Somatomedin-B and thrombospondin type-1 domain-containing protein-like</fullName>
    </submittedName>
</protein>
<dbReference type="Pfam" id="PF01033">
    <property type="entry name" value="Somatomedin_B"/>
    <property type="match status" value="1"/>
</dbReference>
<dbReference type="InterPro" id="IPR056801">
    <property type="entry name" value="SBSPON_C"/>
</dbReference>
<feature type="chain" id="PRO_5034571452" evidence="4">
    <location>
        <begin position="26"/>
        <end position="288"/>
    </location>
</feature>
<dbReference type="InterPro" id="IPR036383">
    <property type="entry name" value="TSP1_rpt_sf"/>
</dbReference>
<evidence type="ECO:0000256" key="3">
    <source>
        <dbReference type="ARBA" id="ARBA00023180"/>
    </source>
</evidence>
<dbReference type="SUPFAM" id="SSF90188">
    <property type="entry name" value="Somatomedin B domain"/>
    <property type="match status" value="1"/>
</dbReference>
<dbReference type="PANTHER" id="PTHR20920">
    <property type="entry name" value="RPE-SPONDIN"/>
    <property type="match status" value="1"/>
</dbReference>
<dbReference type="SMART" id="SM00209">
    <property type="entry name" value="TSP1"/>
    <property type="match status" value="1"/>
</dbReference>
<dbReference type="Proteomes" id="UP000694844">
    <property type="component" value="Chromosome 5"/>
</dbReference>
<dbReference type="RefSeq" id="XP_022341228.1">
    <property type="nucleotide sequence ID" value="XM_022485520.1"/>
</dbReference>
<dbReference type="PROSITE" id="PS50958">
    <property type="entry name" value="SMB_2"/>
    <property type="match status" value="1"/>
</dbReference>
<dbReference type="PANTHER" id="PTHR20920:SF5">
    <property type="entry name" value="SMB DOMAIN-CONTAINING PROTEIN"/>
    <property type="match status" value="1"/>
</dbReference>
<dbReference type="Gene3D" id="2.20.100.10">
    <property type="entry name" value="Thrombospondin type-1 (TSP1) repeat"/>
    <property type="match status" value="1"/>
</dbReference>
<keyword evidence="1 4" id="KW-0732">Signal</keyword>
<keyword evidence="3" id="KW-0325">Glycoprotein</keyword>
<dbReference type="AlphaFoldDB" id="A0A8B8EMY1"/>
<dbReference type="KEGG" id="cvn:111135442"/>
<evidence type="ECO:0000259" key="5">
    <source>
        <dbReference type="PROSITE" id="PS50958"/>
    </source>
</evidence>
<organism evidence="6 7">
    <name type="scientific">Crassostrea virginica</name>
    <name type="common">Eastern oyster</name>
    <dbReference type="NCBI Taxonomy" id="6565"/>
    <lineage>
        <taxon>Eukaryota</taxon>
        <taxon>Metazoa</taxon>
        <taxon>Spiralia</taxon>
        <taxon>Lophotrochozoa</taxon>
        <taxon>Mollusca</taxon>
        <taxon>Bivalvia</taxon>
        <taxon>Autobranchia</taxon>
        <taxon>Pteriomorphia</taxon>
        <taxon>Ostreida</taxon>
        <taxon>Ostreoidea</taxon>
        <taxon>Ostreidae</taxon>
        <taxon>Crassostrea</taxon>
    </lineage>
</organism>
<evidence type="ECO:0000256" key="1">
    <source>
        <dbReference type="ARBA" id="ARBA00022729"/>
    </source>
</evidence>
<dbReference type="InterPro" id="IPR000884">
    <property type="entry name" value="TSP1_rpt"/>
</dbReference>
<dbReference type="InterPro" id="IPR001212">
    <property type="entry name" value="Somatomedin_B_dom"/>
</dbReference>
<feature type="signal peptide" evidence="4">
    <location>
        <begin position="1"/>
        <end position="25"/>
    </location>
</feature>
<dbReference type="OrthoDB" id="98591at2759"/>
<proteinExistence type="predicted"/>
<dbReference type="Pfam" id="PF19028">
    <property type="entry name" value="TSP1_spondin"/>
    <property type="match status" value="1"/>
</dbReference>
<keyword evidence="6" id="KW-1185">Reference proteome</keyword>
<name>A0A8B8EMY1_CRAVI</name>
<dbReference type="GeneID" id="111135442"/>
<feature type="domain" description="SMB" evidence="5">
    <location>
        <begin position="31"/>
        <end position="83"/>
    </location>
</feature>
<dbReference type="InterPro" id="IPR036024">
    <property type="entry name" value="Somatomedin_B-like_dom_sf"/>
</dbReference>
<evidence type="ECO:0000256" key="4">
    <source>
        <dbReference type="SAM" id="SignalP"/>
    </source>
</evidence>
<evidence type="ECO:0000256" key="2">
    <source>
        <dbReference type="ARBA" id="ARBA00023157"/>
    </source>
</evidence>
<keyword evidence="2" id="KW-1015">Disulfide bond</keyword>
<dbReference type="PROSITE" id="PS00524">
    <property type="entry name" value="SMB_1"/>
    <property type="match status" value="1"/>
</dbReference>
<dbReference type="Gene3D" id="4.10.410.20">
    <property type="match status" value="1"/>
</dbReference>
<evidence type="ECO:0000313" key="6">
    <source>
        <dbReference type="Proteomes" id="UP000694844"/>
    </source>
</evidence>
<dbReference type="Pfam" id="PF25031">
    <property type="entry name" value="SBSPON_C"/>
    <property type="match status" value="1"/>
</dbReference>
<dbReference type="PROSITE" id="PS50092">
    <property type="entry name" value="TSP1"/>
    <property type="match status" value="1"/>
</dbReference>
<sequence length="288" mass="32680">MISKSAILLVGFVLCVVYLSGSASAFRSCAEARYCCPGRNNTCFAHGPRMDNDKKQERCFCDQECVTMGDCCIDYTQTCTGADCLVEEWGSWNTCSESCGYGTQRRKRKVLRHRQHGGKRCPVLHEKRACVGDQCYAIQSVEFRGKELGEIGNILPAEFGQWRTSSQYSMRHDIRKNLIENRLSNEVPTRLAYCARFTIVSTSVYCNTTEYSKKWANELQLRRTVCVQCDPFAMHKDLGTRCHGHGVYKEITGWNAVDVPYCTGLWRQETKPSDCVCDADLKDSFILI</sequence>
<evidence type="ECO:0000313" key="7">
    <source>
        <dbReference type="RefSeq" id="XP_022341228.1"/>
    </source>
</evidence>
<dbReference type="FunFam" id="2.20.100.10:FF:000134">
    <property type="entry name" value="Uncharacterized protein"/>
    <property type="match status" value="1"/>
</dbReference>
<accession>A0A8B8EMY1</accession>
<reference evidence="7" key="1">
    <citation type="submission" date="2025-08" db="UniProtKB">
        <authorList>
            <consortium name="RefSeq"/>
        </authorList>
    </citation>
    <scope>IDENTIFICATION</scope>
    <source>
        <tissue evidence="7">Whole sample</tissue>
    </source>
</reference>
<dbReference type="SUPFAM" id="SSF82895">
    <property type="entry name" value="TSP-1 type 1 repeat"/>
    <property type="match status" value="1"/>
</dbReference>
<gene>
    <name evidence="7" type="primary">LOC111135442</name>
</gene>
<dbReference type="InterPro" id="IPR039942">
    <property type="entry name" value="SBSPO"/>
</dbReference>